<dbReference type="Pfam" id="PF09365">
    <property type="entry name" value="DUF2461"/>
    <property type="match status" value="1"/>
</dbReference>
<dbReference type="PANTHER" id="PTHR36452">
    <property type="entry name" value="CHROMOSOME 12, WHOLE GENOME SHOTGUN SEQUENCE"/>
    <property type="match status" value="1"/>
</dbReference>
<protein>
    <recommendedName>
        <fullName evidence="3">TIGR02453 family protein</fullName>
    </recommendedName>
</protein>
<evidence type="ECO:0000313" key="2">
    <source>
        <dbReference type="Proteomes" id="UP000030140"/>
    </source>
</evidence>
<dbReference type="PANTHER" id="PTHR36452:SF1">
    <property type="entry name" value="DUF2461 DOMAIN-CONTAINING PROTEIN"/>
    <property type="match status" value="1"/>
</dbReference>
<dbReference type="InterPro" id="IPR012808">
    <property type="entry name" value="CHP02453"/>
</dbReference>
<evidence type="ECO:0000313" key="1">
    <source>
        <dbReference type="EMBL" id="KGO06611.1"/>
    </source>
</evidence>
<gene>
    <name evidence="1" type="ORF">NV36_06990</name>
</gene>
<name>A0A0A2GWB3_9FLAO</name>
<evidence type="ECO:0008006" key="3">
    <source>
        <dbReference type="Google" id="ProtNLM"/>
    </source>
</evidence>
<dbReference type="NCBIfam" id="TIGR02453">
    <property type="entry name" value="TIGR02453 family protein"/>
    <property type="match status" value="1"/>
</dbReference>
<accession>A0A0A2GWB3</accession>
<comment type="caution">
    <text evidence="1">The sequence shown here is derived from an EMBL/GenBank/DDBJ whole genome shotgun (WGS) entry which is preliminary data.</text>
</comment>
<dbReference type="PIRSF" id="PIRSF028451">
    <property type="entry name" value="UCP028451"/>
    <property type="match status" value="1"/>
</dbReference>
<dbReference type="KEGG" id="ddo:I597_0260"/>
<organism evidence="1 2">
    <name type="scientific">Dokdonia donghaensis DSW-1</name>
    <dbReference type="NCBI Taxonomy" id="1300343"/>
    <lineage>
        <taxon>Bacteria</taxon>
        <taxon>Pseudomonadati</taxon>
        <taxon>Bacteroidota</taxon>
        <taxon>Flavobacteriia</taxon>
        <taxon>Flavobacteriales</taxon>
        <taxon>Flavobacteriaceae</taxon>
        <taxon>Dokdonia</taxon>
    </lineage>
</organism>
<proteinExistence type="predicted"/>
<dbReference type="EMBL" id="JSAQ01000001">
    <property type="protein sequence ID" value="KGO06611.1"/>
    <property type="molecule type" value="Genomic_DNA"/>
</dbReference>
<reference evidence="1 2" key="1">
    <citation type="submission" date="2014-10" db="EMBL/GenBank/DDBJ databases">
        <title>Draft genome sequence of the proteorhodopsin-containing marine bacterium Dokdonia donghaensis.</title>
        <authorList>
            <person name="Gomez-Consarnau L."/>
            <person name="Gonzalez J.M."/>
            <person name="Riedel T."/>
            <person name="Jaenicke S."/>
            <person name="Wagner-Doebler I."/>
            <person name="Fuhrman J.A."/>
        </authorList>
    </citation>
    <scope>NUCLEOTIDE SEQUENCE [LARGE SCALE GENOMIC DNA]</scope>
    <source>
        <strain evidence="1 2">DSW-1</strain>
    </source>
</reference>
<dbReference type="PATRIC" id="fig|1300343.5.peg.264"/>
<dbReference type="AlphaFoldDB" id="A0A0A2GWB3"/>
<sequence length="219" mass="25777">MNFQDTYDFLEKLQQNNSKEWMDAHRKEYHHIRDNHINWLNKLNAKLAEVDRAYFDTPGKKAINRINNNLMFHPNKPIYKDHIGAGLDQRTKQGDFYIEIGLKHNLVAGGYWKPKKEILDSIRDAIDYNGEELKAILEKPSFIKAFGNLWDQDKLKTAPKGFSKDHPHIDLLRYKTLAVETTLSRKQVLSKDFDALLIEMYKEMLPFRRYLREAVSVLA</sequence>
<dbReference type="Proteomes" id="UP000030140">
    <property type="component" value="Unassembled WGS sequence"/>
</dbReference>
<dbReference type="OrthoDB" id="9794241at2"/>
<dbReference type="InterPro" id="IPR015996">
    <property type="entry name" value="UCP028451"/>
</dbReference>
<keyword evidence="2" id="KW-1185">Reference proteome</keyword>
<dbReference type="RefSeq" id="WP_035325729.1">
    <property type="nucleotide sequence ID" value="NZ_CP015125.1"/>
</dbReference>